<dbReference type="GO" id="GO:0004825">
    <property type="term" value="F:methionine-tRNA ligase activity"/>
    <property type="evidence" value="ECO:0007669"/>
    <property type="project" value="UniProtKB-EC"/>
</dbReference>
<keyword evidence="6 9" id="KW-0030">Aminoacyl-tRNA synthetase</keyword>
<comment type="similarity">
    <text evidence="9">Belongs to the class-I aminoacyl-tRNA synthetase family.</text>
</comment>
<dbReference type="InterPro" id="IPR033911">
    <property type="entry name" value="MetRS_core"/>
</dbReference>
<dbReference type="InterPro" id="IPR023457">
    <property type="entry name" value="Met-tRNA_synth_2"/>
</dbReference>
<dbReference type="GO" id="GO:0006431">
    <property type="term" value="P:methionyl-tRNA aminoacylation"/>
    <property type="evidence" value="ECO:0007669"/>
    <property type="project" value="InterPro"/>
</dbReference>
<dbReference type="PANTHER" id="PTHR43326">
    <property type="entry name" value="METHIONYL-TRNA SYNTHETASE"/>
    <property type="match status" value="1"/>
</dbReference>
<dbReference type="STRING" id="151549.A0A4C1ZLD7"/>
<dbReference type="OrthoDB" id="5844513at2759"/>
<dbReference type="AlphaFoldDB" id="A0A4C1ZLD7"/>
<dbReference type="InterPro" id="IPR014729">
    <property type="entry name" value="Rossmann-like_a/b/a_fold"/>
</dbReference>
<proteinExistence type="inferred from homology"/>
<dbReference type="Gene3D" id="1.10.730.10">
    <property type="entry name" value="Isoleucyl-tRNA Synthetase, Domain 1"/>
    <property type="match status" value="1"/>
</dbReference>
<dbReference type="InterPro" id="IPR015413">
    <property type="entry name" value="Methionyl/Leucyl_tRNA_Synth"/>
</dbReference>
<evidence type="ECO:0000256" key="1">
    <source>
        <dbReference type="ARBA" id="ARBA00012838"/>
    </source>
</evidence>
<dbReference type="Gene3D" id="2.170.220.10">
    <property type="match status" value="2"/>
</dbReference>
<evidence type="ECO:0000256" key="9">
    <source>
        <dbReference type="RuleBase" id="RU363039"/>
    </source>
</evidence>
<reference evidence="11 12" key="1">
    <citation type="journal article" date="2019" name="Commun. Biol.">
        <title>The bagworm genome reveals a unique fibroin gene that provides high tensile strength.</title>
        <authorList>
            <person name="Kono N."/>
            <person name="Nakamura H."/>
            <person name="Ohtoshi R."/>
            <person name="Tomita M."/>
            <person name="Numata K."/>
            <person name="Arakawa K."/>
        </authorList>
    </citation>
    <scope>NUCLEOTIDE SEQUENCE [LARGE SCALE GENOMIC DNA]</scope>
</reference>
<dbReference type="Gene3D" id="3.40.50.620">
    <property type="entry name" value="HUPs"/>
    <property type="match status" value="2"/>
</dbReference>
<accession>A0A4C1ZLD7</accession>
<evidence type="ECO:0000313" key="11">
    <source>
        <dbReference type="EMBL" id="GBP89326.1"/>
    </source>
</evidence>
<evidence type="ECO:0000256" key="3">
    <source>
        <dbReference type="ARBA" id="ARBA00022741"/>
    </source>
</evidence>
<dbReference type="EMBL" id="BGZK01001992">
    <property type="protein sequence ID" value="GBP89326.1"/>
    <property type="molecule type" value="Genomic_DNA"/>
</dbReference>
<gene>
    <name evidence="11" type="primary">Aats-met-m</name>
    <name evidence="11" type="ORF">EVAR_60122_1</name>
</gene>
<evidence type="ECO:0000256" key="4">
    <source>
        <dbReference type="ARBA" id="ARBA00022840"/>
    </source>
</evidence>
<protein>
    <recommendedName>
        <fullName evidence="7">Methionine--tRNA ligase, mitochondrial</fullName>
        <ecNumber evidence="1">6.1.1.10</ecNumber>
    </recommendedName>
    <alternativeName>
        <fullName evidence="8">Mitochondrial methionyl-tRNA synthetase</fullName>
    </alternativeName>
</protein>
<feature type="domain" description="Methionyl/Leucyl tRNA synthetase" evidence="10">
    <location>
        <begin position="291"/>
        <end position="434"/>
    </location>
</feature>
<evidence type="ECO:0000256" key="5">
    <source>
        <dbReference type="ARBA" id="ARBA00022917"/>
    </source>
</evidence>
<dbReference type="Proteomes" id="UP000299102">
    <property type="component" value="Unassembled WGS sequence"/>
</dbReference>
<keyword evidence="12" id="KW-1185">Reference proteome</keyword>
<dbReference type="PANTHER" id="PTHR43326:SF1">
    <property type="entry name" value="METHIONINE--TRNA LIGASE, MITOCHONDRIAL"/>
    <property type="match status" value="1"/>
</dbReference>
<feature type="domain" description="Methionyl/Leucyl tRNA synthetase" evidence="10">
    <location>
        <begin position="49"/>
        <end position="257"/>
    </location>
</feature>
<dbReference type="Pfam" id="PF09334">
    <property type="entry name" value="tRNA-synt_1g"/>
    <property type="match status" value="2"/>
</dbReference>
<dbReference type="EC" id="6.1.1.10" evidence="1"/>
<keyword evidence="5 9" id="KW-0648">Protein biosynthesis</keyword>
<sequence length="604" mass="69676">MLDQTASANAVVGWRRHVTNSNSAPRSGFALTIFIEQSGHLLTNNTLCSPHIGHLYTAIVADAIQRFESLTKDDCNIIFSTGTDEHGIKIQQAATQANLPLPEYCTQVSNEYQKMFRDFNVNYTEFVRTTEDKHKKAVHAFWNKLKSKDYIYKSRYSGWYSINDETFVPESHVKDEIRNGEKIKVSSESGHIVEWTEETNYMFRLSAFKIHLRNWLRTDGVIKPSKYQKQLQEFLDGDQYFPDISISRPSSRVHWAFRGKEITAKAYHRMKYEEENRMEKLTDVRLRTARAVPDDNDQSIYVWLDALINYLTAIGYPDDEVQRGRPWPADVQVVGKDILKFHGIYWPAFLMAVGRSPPRRLLCHAHWTVDSVKMSKSLGNVVAPGSTPGGMEALRYFLLREGTMHSDANYSEVKLVRTINAELADTLGNLLSRCTGRALNPRCELPPPPRAEHLRHEHTAPLCERLITLPDTCYNYYSNYQFYKVVDAVIQTLHLANLFFESHKPWELRKRIECQTQLDAVLHITMETLRVCGIILQPIIPEMSKKLLDKLSVPLDCRSWSYCEELSWRTGAIPEIKRLSPENLVLFQRIYSDKVHKKKASLQS</sequence>
<dbReference type="SUPFAM" id="SSF47323">
    <property type="entry name" value="Anticodon-binding domain of a subclass of class I aminoacyl-tRNA synthetases"/>
    <property type="match status" value="1"/>
</dbReference>
<evidence type="ECO:0000313" key="12">
    <source>
        <dbReference type="Proteomes" id="UP000299102"/>
    </source>
</evidence>
<comment type="caution">
    <text evidence="11">The sequence shown here is derived from an EMBL/GenBank/DDBJ whole genome shotgun (WGS) entry which is preliminary data.</text>
</comment>
<keyword evidence="2 9" id="KW-0436">Ligase</keyword>
<dbReference type="PRINTS" id="PR01041">
    <property type="entry name" value="TRNASYNTHMET"/>
</dbReference>
<evidence type="ECO:0000256" key="6">
    <source>
        <dbReference type="ARBA" id="ARBA00023146"/>
    </source>
</evidence>
<keyword evidence="4 9" id="KW-0067">ATP-binding</keyword>
<evidence type="ECO:0000256" key="2">
    <source>
        <dbReference type="ARBA" id="ARBA00022598"/>
    </source>
</evidence>
<dbReference type="SUPFAM" id="SSF52374">
    <property type="entry name" value="Nucleotidylyl transferase"/>
    <property type="match status" value="1"/>
</dbReference>
<organism evidence="11 12">
    <name type="scientific">Eumeta variegata</name>
    <name type="common">Bagworm moth</name>
    <name type="synonym">Eumeta japonica</name>
    <dbReference type="NCBI Taxonomy" id="151549"/>
    <lineage>
        <taxon>Eukaryota</taxon>
        <taxon>Metazoa</taxon>
        <taxon>Ecdysozoa</taxon>
        <taxon>Arthropoda</taxon>
        <taxon>Hexapoda</taxon>
        <taxon>Insecta</taxon>
        <taxon>Pterygota</taxon>
        <taxon>Neoptera</taxon>
        <taxon>Endopterygota</taxon>
        <taxon>Lepidoptera</taxon>
        <taxon>Glossata</taxon>
        <taxon>Ditrysia</taxon>
        <taxon>Tineoidea</taxon>
        <taxon>Psychidae</taxon>
        <taxon>Oiketicinae</taxon>
        <taxon>Eumeta</taxon>
    </lineage>
</organism>
<dbReference type="GO" id="GO:0005524">
    <property type="term" value="F:ATP binding"/>
    <property type="evidence" value="ECO:0007669"/>
    <property type="project" value="UniProtKB-KW"/>
</dbReference>
<dbReference type="InterPro" id="IPR009080">
    <property type="entry name" value="tRNAsynth_Ia_anticodon-bd"/>
</dbReference>
<evidence type="ECO:0000256" key="8">
    <source>
        <dbReference type="ARBA" id="ARBA00030331"/>
    </source>
</evidence>
<evidence type="ECO:0000256" key="7">
    <source>
        <dbReference type="ARBA" id="ARBA00026124"/>
    </source>
</evidence>
<keyword evidence="3 9" id="KW-0547">Nucleotide-binding</keyword>
<name>A0A4C1ZLD7_EUMVA</name>
<evidence type="ECO:0000259" key="10">
    <source>
        <dbReference type="Pfam" id="PF09334"/>
    </source>
</evidence>